<dbReference type="PANTHER" id="PTHR33406:SF6">
    <property type="entry name" value="MEMBRANE PROTEIN YDGH-RELATED"/>
    <property type="match status" value="1"/>
</dbReference>
<reference evidence="9 10" key="1">
    <citation type="submission" date="2019-06" db="EMBL/GenBank/DDBJ databases">
        <title>Sequencing the genomes of 1000 actinobacteria strains.</title>
        <authorList>
            <person name="Klenk H.-P."/>
        </authorList>
    </citation>
    <scope>NUCLEOTIDE SEQUENCE [LARGE SCALE GENOMIC DNA]</scope>
    <source>
        <strain evidence="9 10">DSM 45679</strain>
    </source>
</reference>
<dbReference type="Pfam" id="PF03176">
    <property type="entry name" value="MMPL"/>
    <property type="match status" value="2"/>
</dbReference>
<feature type="domain" description="SSD" evidence="8">
    <location>
        <begin position="195"/>
        <end position="316"/>
    </location>
</feature>
<dbReference type="PROSITE" id="PS50156">
    <property type="entry name" value="SSD"/>
    <property type="match status" value="1"/>
</dbReference>
<dbReference type="RefSeq" id="WP_142003414.1">
    <property type="nucleotide sequence ID" value="NZ_VFML01000002.1"/>
</dbReference>
<gene>
    <name evidence="9" type="ORF">FB471_6311</name>
</gene>
<accession>A0A542CTK7</accession>
<keyword evidence="10" id="KW-1185">Reference proteome</keyword>
<keyword evidence="3" id="KW-1003">Cell membrane</keyword>
<dbReference type="Gene3D" id="1.20.1640.10">
    <property type="entry name" value="Multidrug efflux transporter AcrB transmembrane domain"/>
    <property type="match status" value="2"/>
</dbReference>
<comment type="caution">
    <text evidence="9">The sequence shown here is derived from an EMBL/GenBank/DDBJ whole genome shotgun (WGS) entry which is preliminary data.</text>
</comment>
<evidence type="ECO:0000256" key="4">
    <source>
        <dbReference type="ARBA" id="ARBA00022692"/>
    </source>
</evidence>
<sequence>MVQRIVLGLWVLALALAVPIGFNIGAVQSDKPTDRLPADAESTRVAELAATVPGGEGDQAFVVYHRADGITERDRELAARQQGTLSGQYDSGTPLVASADGTTLMYGVSNRNPDEDEQVTGEFVDALRQAVAGAPEGLTVEVTGPAAIGADVDAVFEGIDETLMLVTTVVVALLLIVTYRSPFLWLLPLLAVGASALLSMAAVYGLASVTGMTISTQSFSIMIVLVFGAGTDYAMLLVARYREQLPRHAEATAAMRAALRGVGPAILAAGGTVVLGLLCMLAARMNDISGLGLVGAIGIVCTLVAMLTLLPALLLVAGRKVFWPRVPRFGAVPAAGGRIWGRAGRVLLARPARSAAGSAIALGALALGVLTMGGELGETDQFTTTPESVRGYATLGSAYPEQGGRSLTVAAPAEQADRVAAVAGSVPGVSAVRPDRSGPEWTLLEVRPTAAPDSPAEEDTVRDLRAALGADGLDGLVGGPGAERIDTTDASARDNWVVLPLALIVVLLVLVGLLRAVLAPLMIVGTVLLCFASALGLGALAFDLVFGFAGTAANLPALGFVFGIALGIDYSIFLVSRVRGDLPRLGTAAAAHRAVVVTGPVIASAGVVLAATFAVLMTMPFVSIFEIGFVVAVGVLLQTLVVQPSLVAPLLVLGRRWMWWPGGREPAEPLPEARQPEQPERIAP</sequence>
<feature type="transmembrane region" description="Helical" evidence="7">
    <location>
        <begin position="595"/>
        <end position="621"/>
    </location>
</feature>
<evidence type="ECO:0000256" key="7">
    <source>
        <dbReference type="SAM" id="Phobius"/>
    </source>
</evidence>
<keyword evidence="6 7" id="KW-0472">Membrane</keyword>
<feature type="transmembrane region" description="Helical" evidence="7">
    <location>
        <begin position="355"/>
        <end position="374"/>
    </location>
</feature>
<proteinExistence type="inferred from homology"/>
<comment type="similarity">
    <text evidence="2">Belongs to the resistance-nodulation-cell division (RND) (TC 2.A.6) family. MmpL subfamily.</text>
</comment>
<dbReference type="Proteomes" id="UP000320876">
    <property type="component" value="Unassembled WGS sequence"/>
</dbReference>
<organism evidence="9 10">
    <name type="scientific">Amycolatopsis cihanbeyliensis</name>
    <dbReference type="NCBI Taxonomy" id="1128664"/>
    <lineage>
        <taxon>Bacteria</taxon>
        <taxon>Bacillati</taxon>
        <taxon>Actinomycetota</taxon>
        <taxon>Actinomycetes</taxon>
        <taxon>Pseudonocardiales</taxon>
        <taxon>Pseudonocardiaceae</taxon>
        <taxon>Amycolatopsis</taxon>
    </lineage>
</organism>
<dbReference type="InterPro" id="IPR000731">
    <property type="entry name" value="SSD"/>
</dbReference>
<comment type="subcellular location">
    <subcellularLocation>
        <location evidence="1">Cell membrane</location>
        <topology evidence="1">Multi-pass membrane protein</topology>
    </subcellularLocation>
</comment>
<dbReference type="EMBL" id="VFML01000002">
    <property type="protein sequence ID" value="TQI94153.1"/>
    <property type="molecule type" value="Genomic_DNA"/>
</dbReference>
<evidence type="ECO:0000256" key="5">
    <source>
        <dbReference type="ARBA" id="ARBA00022989"/>
    </source>
</evidence>
<keyword evidence="5 7" id="KW-1133">Transmembrane helix</keyword>
<evidence type="ECO:0000313" key="9">
    <source>
        <dbReference type="EMBL" id="TQI94153.1"/>
    </source>
</evidence>
<name>A0A542CTK7_AMYCI</name>
<dbReference type="GO" id="GO:0005886">
    <property type="term" value="C:plasma membrane"/>
    <property type="evidence" value="ECO:0007669"/>
    <property type="project" value="UniProtKB-SubCell"/>
</dbReference>
<feature type="transmembrane region" description="Helical" evidence="7">
    <location>
        <begin position="555"/>
        <end position="575"/>
    </location>
</feature>
<feature type="transmembrane region" description="Helical" evidence="7">
    <location>
        <begin position="186"/>
        <end position="207"/>
    </location>
</feature>
<feature type="transmembrane region" description="Helical" evidence="7">
    <location>
        <begin position="162"/>
        <end position="179"/>
    </location>
</feature>
<feature type="transmembrane region" description="Helical" evidence="7">
    <location>
        <begin position="262"/>
        <end position="283"/>
    </location>
</feature>
<evidence type="ECO:0000256" key="1">
    <source>
        <dbReference type="ARBA" id="ARBA00004651"/>
    </source>
</evidence>
<feature type="transmembrane region" description="Helical" evidence="7">
    <location>
        <begin position="295"/>
        <end position="318"/>
    </location>
</feature>
<dbReference type="InterPro" id="IPR004869">
    <property type="entry name" value="MMPL_dom"/>
</dbReference>
<keyword evidence="4 7" id="KW-0812">Transmembrane</keyword>
<evidence type="ECO:0000256" key="6">
    <source>
        <dbReference type="ARBA" id="ARBA00023136"/>
    </source>
</evidence>
<evidence type="ECO:0000256" key="3">
    <source>
        <dbReference type="ARBA" id="ARBA00022475"/>
    </source>
</evidence>
<dbReference type="InterPro" id="IPR050545">
    <property type="entry name" value="Mycobact_MmpL"/>
</dbReference>
<evidence type="ECO:0000259" key="8">
    <source>
        <dbReference type="PROSITE" id="PS50156"/>
    </source>
</evidence>
<dbReference type="AlphaFoldDB" id="A0A542CTK7"/>
<feature type="transmembrane region" description="Helical" evidence="7">
    <location>
        <begin position="521"/>
        <end position="549"/>
    </location>
</feature>
<feature type="transmembrane region" description="Helical" evidence="7">
    <location>
        <begin position="627"/>
        <end position="654"/>
    </location>
</feature>
<evidence type="ECO:0000313" key="10">
    <source>
        <dbReference type="Proteomes" id="UP000320876"/>
    </source>
</evidence>
<evidence type="ECO:0000256" key="2">
    <source>
        <dbReference type="ARBA" id="ARBA00010157"/>
    </source>
</evidence>
<dbReference type="SUPFAM" id="SSF82866">
    <property type="entry name" value="Multidrug efflux transporter AcrB transmembrane domain"/>
    <property type="match status" value="2"/>
</dbReference>
<feature type="transmembrane region" description="Helical" evidence="7">
    <location>
        <begin position="496"/>
        <end position="514"/>
    </location>
</feature>
<feature type="transmembrane region" description="Helical" evidence="7">
    <location>
        <begin position="219"/>
        <end position="241"/>
    </location>
</feature>
<protein>
    <submittedName>
        <fullName evidence="9">RND superfamily putative drug exporter</fullName>
    </submittedName>
</protein>
<dbReference type="PANTHER" id="PTHR33406">
    <property type="entry name" value="MEMBRANE PROTEIN MJ1562-RELATED"/>
    <property type="match status" value="1"/>
</dbReference>
<dbReference type="OrthoDB" id="2365435at2"/>